<keyword evidence="1" id="KW-1133">Transmembrane helix</keyword>
<accession>A0A8H6Z5W8</accession>
<dbReference type="OrthoDB" id="3026777at2759"/>
<feature type="signal peptide" evidence="2">
    <location>
        <begin position="1"/>
        <end position="18"/>
    </location>
</feature>
<feature type="transmembrane region" description="Helical" evidence="1">
    <location>
        <begin position="57"/>
        <end position="74"/>
    </location>
</feature>
<evidence type="ECO:0000313" key="3">
    <source>
        <dbReference type="EMBL" id="KAF7373158.1"/>
    </source>
</evidence>
<feature type="chain" id="PRO_5034835449" evidence="2">
    <location>
        <begin position="19"/>
        <end position="264"/>
    </location>
</feature>
<dbReference type="Proteomes" id="UP000623467">
    <property type="component" value="Unassembled WGS sequence"/>
</dbReference>
<keyword evidence="4" id="KW-1185">Reference proteome</keyword>
<name>A0A8H6Z5W8_9AGAR</name>
<sequence>MSILLACMNLAYIYYALPESLAPHQIENPPPPQSSLLKYIFAPFLTLTRKGPSRGKVVLLASAIFMYSWTSAFAGKMVTFTSVKGYFSILPRWLLFVIPFVVNTLALLCIFPVLYSLVKRTYGDSEKLGRLLAKSLAQNSILIAAVCSIGIIVFKPRSGPLYAIFFFAYPFSIGALPALYSLAASYFDALGRSAELGALFGALSIWVAWGEFFSYAYLGDYDSSLDYRVQWTAFYLVISLLLLIPNGPPTQSTEATTGRSEEDV</sequence>
<dbReference type="EMBL" id="JACAZH010000003">
    <property type="protein sequence ID" value="KAF7373158.1"/>
    <property type="molecule type" value="Genomic_DNA"/>
</dbReference>
<proteinExistence type="predicted"/>
<evidence type="ECO:0000256" key="2">
    <source>
        <dbReference type="SAM" id="SignalP"/>
    </source>
</evidence>
<feature type="transmembrane region" description="Helical" evidence="1">
    <location>
        <begin position="94"/>
        <end position="115"/>
    </location>
</feature>
<organism evidence="3 4">
    <name type="scientific">Mycena sanguinolenta</name>
    <dbReference type="NCBI Taxonomy" id="230812"/>
    <lineage>
        <taxon>Eukaryota</taxon>
        <taxon>Fungi</taxon>
        <taxon>Dikarya</taxon>
        <taxon>Basidiomycota</taxon>
        <taxon>Agaricomycotina</taxon>
        <taxon>Agaricomycetes</taxon>
        <taxon>Agaricomycetidae</taxon>
        <taxon>Agaricales</taxon>
        <taxon>Marasmiineae</taxon>
        <taxon>Mycenaceae</taxon>
        <taxon>Mycena</taxon>
    </lineage>
</organism>
<feature type="transmembrane region" description="Helical" evidence="1">
    <location>
        <begin position="196"/>
        <end position="217"/>
    </location>
</feature>
<evidence type="ECO:0000256" key="1">
    <source>
        <dbReference type="SAM" id="Phobius"/>
    </source>
</evidence>
<dbReference type="AlphaFoldDB" id="A0A8H6Z5W8"/>
<keyword evidence="1" id="KW-0472">Membrane</keyword>
<comment type="caution">
    <text evidence="3">The sequence shown here is derived from an EMBL/GenBank/DDBJ whole genome shotgun (WGS) entry which is preliminary data.</text>
</comment>
<feature type="transmembrane region" description="Helical" evidence="1">
    <location>
        <begin position="160"/>
        <end position="184"/>
    </location>
</feature>
<feature type="transmembrane region" description="Helical" evidence="1">
    <location>
        <begin position="229"/>
        <end position="245"/>
    </location>
</feature>
<protein>
    <submittedName>
        <fullName evidence="3">Uncharacterized protein</fullName>
    </submittedName>
</protein>
<reference evidence="3" key="1">
    <citation type="submission" date="2020-05" db="EMBL/GenBank/DDBJ databases">
        <title>Mycena genomes resolve the evolution of fungal bioluminescence.</title>
        <authorList>
            <person name="Tsai I.J."/>
        </authorList>
    </citation>
    <scope>NUCLEOTIDE SEQUENCE</scope>
    <source>
        <strain evidence="3">160909Yilan</strain>
    </source>
</reference>
<keyword evidence="1" id="KW-0812">Transmembrane</keyword>
<feature type="transmembrane region" description="Helical" evidence="1">
    <location>
        <begin position="136"/>
        <end position="154"/>
    </location>
</feature>
<evidence type="ECO:0000313" key="4">
    <source>
        <dbReference type="Proteomes" id="UP000623467"/>
    </source>
</evidence>
<keyword evidence="2" id="KW-0732">Signal</keyword>
<gene>
    <name evidence="3" type="ORF">MSAN_00523900</name>
</gene>